<dbReference type="Pfam" id="PF11755">
    <property type="entry name" value="DUF3311"/>
    <property type="match status" value="1"/>
</dbReference>
<keyword evidence="1" id="KW-1133">Transmembrane helix</keyword>
<sequence length="96" mass="10677">MARDAGTTAEPGGGDGTLPVVTPLRIVVGLCLVAPFVAMLWVGSYAKIDPTFIGIPFFYWYQMLWVFISSGLTFLAYKLWQHDQRVRRAPRGGEVK</sequence>
<evidence type="ECO:0000313" key="3">
    <source>
        <dbReference type="EMBL" id="MDT0419093.1"/>
    </source>
</evidence>
<dbReference type="EMBL" id="JAVRET010000061">
    <property type="protein sequence ID" value="MDT0411838.1"/>
    <property type="molecule type" value="Genomic_DNA"/>
</dbReference>
<protein>
    <submittedName>
        <fullName evidence="3">DUF3311 domain-containing protein</fullName>
    </submittedName>
</protein>
<feature type="transmembrane region" description="Helical" evidence="1">
    <location>
        <begin position="58"/>
        <end position="80"/>
    </location>
</feature>
<keyword evidence="5" id="KW-1185">Reference proteome</keyword>
<evidence type="ECO:0000313" key="5">
    <source>
        <dbReference type="Proteomes" id="UP001183610"/>
    </source>
</evidence>
<keyword evidence="1" id="KW-0812">Transmembrane</keyword>
<gene>
    <name evidence="3" type="ORF">RM574_26785</name>
    <name evidence="2" type="ORF">RM698_22675</name>
</gene>
<dbReference type="PANTHER" id="PTHR40034">
    <property type="entry name" value="BSL5891 PROTEIN"/>
    <property type="match status" value="1"/>
</dbReference>
<dbReference type="Proteomes" id="UP001183610">
    <property type="component" value="Unassembled WGS sequence"/>
</dbReference>
<evidence type="ECO:0000256" key="1">
    <source>
        <dbReference type="SAM" id="Phobius"/>
    </source>
</evidence>
<dbReference type="RefSeq" id="WP_007822222.1">
    <property type="nucleotide sequence ID" value="NZ_JAVRER010000063.1"/>
</dbReference>
<dbReference type="InterPro" id="IPR021741">
    <property type="entry name" value="DUF3311"/>
</dbReference>
<dbReference type="AlphaFoldDB" id="A0ABD5EDF2"/>
<evidence type="ECO:0000313" key="4">
    <source>
        <dbReference type="Proteomes" id="UP001183607"/>
    </source>
</evidence>
<comment type="caution">
    <text evidence="3">The sequence shown here is derived from an EMBL/GenBank/DDBJ whole genome shotgun (WGS) entry which is preliminary data.</text>
</comment>
<reference evidence="3" key="2">
    <citation type="submission" date="2024-03" db="EMBL/GenBank/DDBJ databases">
        <title>30 novel species of actinomycetes from the DSMZ collection.</title>
        <authorList>
            <person name="Nouioui I."/>
        </authorList>
    </citation>
    <scope>NUCLEOTIDE SEQUENCE</scope>
    <source>
        <strain evidence="5">DSM 41979</strain>
        <strain evidence="3">DSM 41982</strain>
    </source>
</reference>
<accession>A0ABD5EDF2</accession>
<organism evidence="3 4">
    <name type="scientific">Streptomyces evansiae</name>
    <dbReference type="NCBI Taxonomy" id="3075535"/>
    <lineage>
        <taxon>Bacteria</taxon>
        <taxon>Bacillati</taxon>
        <taxon>Actinomycetota</taxon>
        <taxon>Actinomycetes</taxon>
        <taxon>Kitasatosporales</taxon>
        <taxon>Streptomycetaceae</taxon>
        <taxon>Streptomyces</taxon>
    </lineage>
</organism>
<dbReference type="EMBL" id="JAVRER010000063">
    <property type="protein sequence ID" value="MDT0419093.1"/>
    <property type="molecule type" value="Genomic_DNA"/>
</dbReference>
<dbReference type="Proteomes" id="UP001183607">
    <property type="component" value="Unassembled WGS sequence"/>
</dbReference>
<name>A0ABD5EDF2_9ACTN</name>
<evidence type="ECO:0000313" key="2">
    <source>
        <dbReference type="EMBL" id="MDT0411838.1"/>
    </source>
</evidence>
<feature type="transmembrane region" description="Helical" evidence="1">
    <location>
        <begin position="26"/>
        <end position="46"/>
    </location>
</feature>
<keyword evidence="1" id="KW-0472">Membrane</keyword>
<dbReference type="PANTHER" id="PTHR40034:SF1">
    <property type="entry name" value="BSL5891 PROTEIN"/>
    <property type="match status" value="1"/>
</dbReference>
<reference evidence="4" key="1">
    <citation type="submission" date="2023-07" db="EMBL/GenBank/DDBJ databases">
        <title>30 novel species of actinomycetes from the DSMZ collection.</title>
        <authorList>
            <person name="Nouioui I."/>
        </authorList>
    </citation>
    <scope>NUCLEOTIDE SEQUENCE [LARGE SCALE GENOMIC DNA]</scope>
    <source>
        <strain evidence="2">DSM 41979</strain>
        <strain evidence="4">DSM 41982</strain>
    </source>
</reference>
<proteinExistence type="predicted"/>